<reference evidence="1 2" key="1">
    <citation type="submission" date="2015-08" db="EMBL/GenBank/DDBJ databases">
        <title>Genome sequencing of Penicillium nordicum.</title>
        <authorList>
            <person name="Nguyen H.D."/>
            <person name="Seifert K.A."/>
        </authorList>
    </citation>
    <scope>NUCLEOTIDE SEQUENCE [LARGE SCALE GENOMIC DNA]</scope>
    <source>
        <strain evidence="1 2">DAOMC 185683</strain>
    </source>
</reference>
<proteinExistence type="predicted"/>
<comment type="caution">
    <text evidence="1">The sequence shown here is derived from an EMBL/GenBank/DDBJ whole genome shotgun (WGS) entry which is preliminary data.</text>
</comment>
<gene>
    <name evidence="1" type="ORF">ACN38_g12799</name>
</gene>
<organism evidence="1 2">
    <name type="scientific">Penicillium nordicum</name>
    <dbReference type="NCBI Taxonomy" id="229535"/>
    <lineage>
        <taxon>Eukaryota</taxon>
        <taxon>Fungi</taxon>
        <taxon>Dikarya</taxon>
        <taxon>Ascomycota</taxon>
        <taxon>Pezizomycotina</taxon>
        <taxon>Eurotiomycetes</taxon>
        <taxon>Eurotiomycetidae</taxon>
        <taxon>Eurotiales</taxon>
        <taxon>Aspergillaceae</taxon>
        <taxon>Penicillium</taxon>
    </lineage>
</organism>
<dbReference type="AlphaFoldDB" id="A0A0M8NP30"/>
<protein>
    <submittedName>
        <fullName evidence="1">Uncharacterized protein</fullName>
    </submittedName>
</protein>
<dbReference type="Proteomes" id="UP000037696">
    <property type="component" value="Unassembled WGS sequence"/>
</dbReference>
<evidence type="ECO:0000313" key="1">
    <source>
        <dbReference type="EMBL" id="KOS36456.1"/>
    </source>
</evidence>
<name>A0A0M8NP30_9EURO</name>
<accession>A0A0M8NP30</accession>
<sequence length="83" mass="9465">MYHGQLQAAAETLAPCQAPNNRNLVGAPHQIAIFHQITNLQVMYLLYDLPIQKVLRHPVNLLTYDLSACETCFEIRDDPIPHR</sequence>
<evidence type="ECO:0000313" key="2">
    <source>
        <dbReference type="Proteomes" id="UP000037696"/>
    </source>
</evidence>
<keyword evidence="2" id="KW-1185">Reference proteome</keyword>
<dbReference type="EMBL" id="LHQQ01000453">
    <property type="protein sequence ID" value="KOS36456.1"/>
    <property type="molecule type" value="Genomic_DNA"/>
</dbReference>